<evidence type="ECO:0000256" key="5">
    <source>
        <dbReference type="ARBA" id="ARBA00006288"/>
    </source>
</evidence>
<comment type="pathway">
    <text evidence="4">Lipid metabolism; peroxisomal fatty acid beta-oxidation.</text>
</comment>
<comment type="catalytic activity">
    <reaction evidence="1">
        <text>a 2,3-saturated acyl-CoA + O2 = a (2E)-enoyl-CoA + H2O2</text>
        <dbReference type="Rhea" id="RHEA:38959"/>
        <dbReference type="ChEBI" id="CHEBI:15379"/>
        <dbReference type="ChEBI" id="CHEBI:16240"/>
        <dbReference type="ChEBI" id="CHEBI:58856"/>
        <dbReference type="ChEBI" id="CHEBI:65111"/>
        <dbReference type="EC" id="1.3.3.6"/>
    </reaction>
</comment>
<evidence type="ECO:0000256" key="3">
    <source>
        <dbReference type="ARBA" id="ARBA00004275"/>
    </source>
</evidence>
<keyword evidence="18" id="KW-1185">Reference proteome</keyword>
<dbReference type="InterPro" id="IPR012258">
    <property type="entry name" value="Acyl-CoA_oxidase"/>
</dbReference>
<comment type="subcellular location">
    <subcellularLocation>
        <location evidence="3">Peroxisome</location>
    </subcellularLocation>
</comment>
<dbReference type="SUPFAM" id="SSF47203">
    <property type="entry name" value="Acyl-CoA dehydrogenase C-terminal domain-like"/>
    <property type="match status" value="2"/>
</dbReference>
<keyword evidence="8" id="KW-0276">Fatty acid metabolism</keyword>
<dbReference type="GeneID" id="95978183"/>
<evidence type="ECO:0000256" key="12">
    <source>
        <dbReference type="PIRNR" id="PIRNR000168"/>
    </source>
</evidence>
<evidence type="ECO:0000256" key="4">
    <source>
        <dbReference type="ARBA" id="ARBA00004846"/>
    </source>
</evidence>
<name>A0ABR3P273_9PEZI</name>
<feature type="domain" description="Acyl-coenzyme A oxidase N-terminal" evidence="15">
    <location>
        <begin position="35"/>
        <end position="149"/>
    </location>
</feature>
<dbReference type="PANTHER" id="PTHR10909:SF250">
    <property type="entry name" value="PEROXISOMAL ACYL-COENZYME A OXIDASE 1"/>
    <property type="match status" value="1"/>
</dbReference>
<evidence type="ECO:0000256" key="6">
    <source>
        <dbReference type="ARBA" id="ARBA00022630"/>
    </source>
</evidence>
<dbReference type="Proteomes" id="UP001562354">
    <property type="component" value="Unassembled WGS sequence"/>
</dbReference>
<evidence type="ECO:0000256" key="11">
    <source>
        <dbReference type="ARBA" id="ARBA00023140"/>
    </source>
</evidence>
<dbReference type="InterPro" id="IPR029320">
    <property type="entry name" value="Acyl-CoA_ox_N"/>
</dbReference>
<dbReference type="InterPro" id="IPR037069">
    <property type="entry name" value="AcylCoA_DH/ox_N_sf"/>
</dbReference>
<dbReference type="Pfam" id="PF02770">
    <property type="entry name" value="Acyl-CoA_dh_M"/>
    <property type="match status" value="1"/>
</dbReference>
<evidence type="ECO:0000256" key="2">
    <source>
        <dbReference type="ARBA" id="ARBA00001974"/>
    </source>
</evidence>
<comment type="similarity">
    <text evidence="5 12">Belongs to the acyl-CoA oxidase family.</text>
</comment>
<comment type="cofactor">
    <cofactor evidence="2">
        <name>FAD</name>
        <dbReference type="ChEBI" id="CHEBI:57692"/>
    </cofactor>
</comment>
<evidence type="ECO:0000313" key="18">
    <source>
        <dbReference type="Proteomes" id="UP001562354"/>
    </source>
</evidence>
<evidence type="ECO:0000256" key="9">
    <source>
        <dbReference type="ARBA" id="ARBA00023002"/>
    </source>
</evidence>
<accession>A0ABR3P273</accession>
<evidence type="ECO:0000256" key="8">
    <source>
        <dbReference type="ARBA" id="ARBA00022832"/>
    </source>
</evidence>
<evidence type="ECO:0000259" key="16">
    <source>
        <dbReference type="Pfam" id="PF22924"/>
    </source>
</evidence>
<feature type="domain" description="Acyl-CoA oxidase C-terminal" evidence="13">
    <location>
        <begin position="514"/>
        <end position="680"/>
    </location>
</feature>
<proteinExistence type="inferred from homology"/>
<evidence type="ECO:0000256" key="1">
    <source>
        <dbReference type="ARBA" id="ARBA00001201"/>
    </source>
</evidence>
<feature type="domain" description="Acyl-CoA oxidase/dehydrogenase middle" evidence="14">
    <location>
        <begin position="151"/>
        <end position="261"/>
    </location>
</feature>
<evidence type="ECO:0000259" key="14">
    <source>
        <dbReference type="Pfam" id="PF02770"/>
    </source>
</evidence>
<comment type="caution">
    <text evidence="17">The sequence shown here is derived from an EMBL/GenBank/DDBJ whole genome shotgun (WGS) entry which is preliminary data.</text>
</comment>
<dbReference type="PIRSF" id="PIRSF000168">
    <property type="entry name" value="Acyl-CoA_oxidase"/>
    <property type="match status" value="1"/>
</dbReference>
<dbReference type="Pfam" id="PF01756">
    <property type="entry name" value="ACOX"/>
    <property type="match status" value="1"/>
</dbReference>
<dbReference type="EMBL" id="JBFMKM010000016">
    <property type="protein sequence ID" value="KAL1296866.1"/>
    <property type="molecule type" value="Genomic_DNA"/>
</dbReference>
<dbReference type="Gene3D" id="1.20.140.10">
    <property type="entry name" value="Butyryl-CoA Dehydrogenase, subunit A, domain 3"/>
    <property type="match status" value="2"/>
</dbReference>
<dbReference type="InterPro" id="IPR036250">
    <property type="entry name" value="AcylCo_DH-like_C"/>
</dbReference>
<dbReference type="PANTHER" id="PTHR10909">
    <property type="entry name" value="ELECTRON TRANSPORT OXIDOREDUCTASE"/>
    <property type="match status" value="1"/>
</dbReference>
<dbReference type="SUPFAM" id="SSF56645">
    <property type="entry name" value="Acyl-CoA dehydrogenase NM domain-like"/>
    <property type="match status" value="1"/>
</dbReference>
<dbReference type="RefSeq" id="XP_069196548.1">
    <property type="nucleotide sequence ID" value="XM_069344133.1"/>
</dbReference>
<evidence type="ECO:0000256" key="10">
    <source>
        <dbReference type="ARBA" id="ARBA00023098"/>
    </source>
</evidence>
<keyword evidence="9" id="KW-0560">Oxidoreductase</keyword>
<dbReference type="Gene3D" id="1.10.540.10">
    <property type="entry name" value="Acyl-CoA dehydrogenase/oxidase, N-terminal domain"/>
    <property type="match status" value="1"/>
</dbReference>
<feature type="domain" description="Acyl-CoA oxidase C-alpha1" evidence="16">
    <location>
        <begin position="292"/>
        <end position="474"/>
    </location>
</feature>
<keyword evidence="11" id="KW-0576">Peroxisome</keyword>
<evidence type="ECO:0000256" key="7">
    <source>
        <dbReference type="ARBA" id="ARBA00022827"/>
    </source>
</evidence>
<organism evidence="17 18">
    <name type="scientific">Neodothiora populina</name>
    <dbReference type="NCBI Taxonomy" id="2781224"/>
    <lineage>
        <taxon>Eukaryota</taxon>
        <taxon>Fungi</taxon>
        <taxon>Dikarya</taxon>
        <taxon>Ascomycota</taxon>
        <taxon>Pezizomycotina</taxon>
        <taxon>Dothideomycetes</taxon>
        <taxon>Dothideomycetidae</taxon>
        <taxon>Dothideales</taxon>
        <taxon>Dothioraceae</taxon>
        <taxon>Neodothiora</taxon>
    </lineage>
</organism>
<gene>
    <name evidence="17" type="ORF">AAFC00_004483</name>
</gene>
<dbReference type="InterPro" id="IPR002655">
    <property type="entry name" value="Acyl-CoA_oxidase_C"/>
</dbReference>
<dbReference type="InterPro" id="IPR009100">
    <property type="entry name" value="AcylCoA_DH/oxidase_NM_dom_sf"/>
</dbReference>
<evidence type="ECO:0000259" key="15">
    <source>
        <dbReference type="Pfam" id="PF14749"/>
    </source>
</evidence>
<protein>
    <recommendedName>
        <fullName evidence="12">Acyl-coenzyme A oxidase</fullName>
    </recommendedName>
</protein>
<evidence type="ECO:0000259" key="13">
    <source>
        <dbReference type="Pfam" id="PF01756"/>
    </source>
</evidence>
<keyword evidence="6 12" id="KW-0285">Flavoprotein</keyword>
<dbReference type="Pfam" id="PF22924">
    <property type="entry name" value="ACOX_C_alpha1"/>
    <property type="match status" value="1"/>
</dbReference>
<reference evidence="17 18" key="1">
    <citation type="submission" date="2024-07" db="EMBL/GenBank/DDBJ databases">
        <title>Draft sequence of the Neodothiora populina.</title>
        <authorList>
            <person name="Drown D.D."/>
            <person name="Schuette U.S."/>
            <person name="Buechlein A.B."/>
            <person name="Rusch D.R."/>
            <person name="Winton L.W."/>
            <person name="Adams G.A."/>
        </authorList>
    </citation>
    <scope>NUCLEOTIDE SEQUENCE [LARGE SCALE GENOMIC DNA]</scope>
    <source>
        <strain evidence="17 18">CPC 39397</strain>
    </source>
</reference>
<dbReference type="InterPro" id="IPR006091">
    <property type="entry name" value="Acyl-CoA_Oxase/DH_mid-dom"/>
</dbReference>
<dbReference type="Pfam" id="PF14749">
    <property type="entry name" value="Acyl-CoA_ox_N"/>
    <property type="match status" value="1"/>
</dbReference>
<dbReference type="InterPro" id="IPR055060">
    <property type="entry name" value="ACOX_C_alpha1"/>
</dbReference>
<evidence type="ECO:0000313" key="17">
    <source>
        <dbReference type="EMBL" id="KAL1296866.1"/>
    </source>
</evidence>
<keyword evidence="7 12" id="KW-0274">FAD</keyword>
<dbReference type="InterPro" id="IPR046373">
    <property type="entry name" value="Acyl-CoA_Oxase/DH_mid-dom_sf"/>
</dbReference>
<sequence length="701" mass="79091">MAPVVPTPQWVKDLKPSGPQGSELLANERAQSKINVDQLAMFLHKKEGLQRKRRILAILQKEKVFDKSQNYYAGRVDRFETALARAKKLRQLEVKHKWEQQDKMCANELISEPGPYGLHESMFLITLRDQGSPEQHEVFLKKAQNYEYIGCYAQTELGHGSNVRGLETTATWNEDDKTFTIHSPHLTASKWWIGSLGRTANYAVVMAQLILKGKPYGPHPFVVQIRDLKTHQPLPNIHVGDIGPKFGYNTMDNGFLLFHKVKVPHISMLARFSSIDPKTSKYLRPASPSLIYGTLTWVRSTIVLQAGGVLARGVTIATRYAAVRRQFQDRDAQNTAGENQVLNYTTVQIRLLTLLATTFALHFTGRGMMNLYEANQKKMSQDVGKVGSKERGAGPEETHAGSDLLADLHATSCGLKSLASSTAVDGLEVCRRACGGHGYSSFSGIGTWYADYLPTATWEGDNYMLTQQVARYLLKAARSVLKGQEPSNDTTQILTTFLSRQDTGAAFDILNSDSDIVSAFAWRSAFLTFEALKHRDETHKPWNSLLVDFYRLSRAHSQYMVVKNFYEALYATTTDDLDPETKGIMHKLFRLYALHTLEQEASEFYTSAAVTVRQIQLARTSAVMKLLEEIRPHAVRLVDSWDFPDWQLDSSLGRHDGKVYEDMFHRASELNPLNAVTVDPYPDSETLFREDKSRSFHKSKL</sequence>
<keyword evidence="10" id="KW-0443">Lipid metabolism</keyword>
<dbReference type="Gene3D" id="2.40.110.10">
    <property type="entry name" value="Butyryl-CoA Dehydrogenase, subunit A, domain 2"/>
    <property type="match status" value="1"/>
</dbReference>